<evidence type="ECO:0000256" key="9">
    <source>
        <dbReference type="ARBA" id="ARBA00022989"/>
    </source>
</evidence>
<keyword evidence="4" id="KW-1134">Transmembrane beta strand</keyword>
<dbReference type="Pfam" id="PF17708">
    <property type="entry name" value="Gasdermin_C"/>
    <property type="match status" value="1"/>
</dbReference>
<accession>A0AAD4TVI2</accession>
<comment type="similarity">
    <text evidence="3">Belongs to the gasdermin family.</text>
</comment>
<dbReference type="PANTHER" id="PTHR10687:SF7">
    <property type="entry name" value="SECRETORY CARRIER-ASSOCIATED MEMBRANE PROTEIN 2"/>
    <property type="match status" value="1"/>
</dbReference>
<evidence type="ECO:0000256" key="3">
    <source>
        <dbReference type="ARBA" id="ARBA00009279"/>
    </source>
</evidence>
<feature type="transmembrane region" description="Helical" evidence="13">
    <location>
        <begin position="485"/>
        <end position="506"/>
    </location>
</feature>
<sequence length="654" mass="75192">MPTVFESITRAVVKEMDTSGEMIAVRSLGDADKFHCFYLVKKRRRFFGYQYDKTNLTLKDILESEVPFDMVVPEFQGQGDNFEILDVVDSKGSLTVRFHPQMTFKIAFHIFQEKNIKLEKSEIPQEFLDSLKNNTWKLKKELPPSFQSIQAKREDLYLVTETLKTKKSDTLKYETQFDFQSLLKMFGFQCEHKRQKEVTIPAEKVLAYRVKQLVFPSAERMGKSLSLENFQSIKERVQDMVRVLQDLTPEEQKEVLNCFTKCLSSDEELQDLEQRVSEIQCSGELQMNSPVNSLISSLFNAAGVLIEARAETIWDVLDALTELSEYRQFVAEALDKGTLLHMKDTVEPILKKNWGEGPLDVSCDPEAWTLYAFYVVVSILLQLAQASLLRQQEELDRKAAELERKERELQNTVAKLHARENNRPPLPVPCPVKPCFYQDFSTEIPADYHRICRMLSYLWMLHSVTLFLNLLACLTWFLVNTSRGVDFGLSILWFVIFTRCAFLCWYRPTYKAFRSDNSFSFFVFFFVFFCQIYIIQWIGIPSFGDSGWIAALSTMKHNLAVSVIMMVVGGFFTLCAVLSLFLLKRVHSLYRRTGAASSRPRRSFPRASSVAGPSAVLPHLLPKELSRGISPPDSALCPGLLSHLPSELHFPWVL</sequence>
<reference evidence="17" key="1">
    <citation type="submission" date="2022-03" db="EMBL/GenBank/DDBJ databases">
        <title>Genomic analyses of argali, domestic sheep and their hybrids provide insights into chromosomal evolution, heterosis and genetic basis of agronomic traits.</title>
        <authorList>
            <person name="Li M."/>
        </authorList>
    </citation>
    <scope>NUCLEOTIDE SEQUENCE</scope>
    <source>
        <strain evidence="17">CAU-MHL-2022a</strain>
        <tissue evidence="17">Skin</tissue>
    </source>
</reference>
<evidence type="ECO:0000256" key="13">
    <source>
        <dbReference type="RuleBase" id="RU363122"/>
    </source>
</evidence>
<dbReference type="Pfam" id="PF04598">
    <property type="entry name" value="Gasdermin"/>
    <property type="match status" value="1"/>
</dbReference>
<feature type="coiled-coil region" evidence="14">
    <location>
        <begin position="381"/>
        <end position="422"/>
    </location>
</feature>
<feature type="transmembrane region" description="Helical" evidence="13">
    <location>
        <begin position="518"/>
        <end position="539"/>
    </location>
</feature>
<keyword evidence="14" id="KW-0175">Coiled coil</keyword>
<evidence type="ECO:0000313" key="18">
    <source>
        <dbReference type="Proteomes" id="UP001214576"/>
    </source>
</evidence>
<dbReference type="GO" id="GO:0032588">
    <property type="term" value="C:trans-Golgi network membrane"/>
    <property type="evidence" value="ECO:0007669"/>
    <property type="project" value="TreeGrafter"/>
</dbReference>
<proteinExistence type="inferred from homology"/>
<evidence type="ECO:0000256" key="12">
    <source>
        <dbReference type="ARBA" id="ARBA00023288"/>
    </source>
</evidence>
<keyword evidence="13" id="KW-0813">Transport</keyword>
<keyword evidence="5" id="KW-1003">Cell membrane</keyword>
<dbReference type="GO" id="GO:0005886">
    <property type="term" value="C:plasma membrane"/>
    <property type="evidence" value="ECO:0007669"/>
    <property type="project" value="UniProtKB-SubCell"/>
</dbReference>
<evidence type="ECO:0000256" key="8">
    <source>
        <dbReference type="ARBA" id="ARBA00022692"/>
    </source>
</evidence>
<comment type="similarity">
    <text evidence="13">Belongs to the SCAMP family.</text>
</comment>
<dbReference type="PANTHER" id="PTHR10687">
    <property type="entry name" value="SECRETORY CARRIER-ASSOCIATED MEMBRANE PROTEIN SCAMP"/>
    <property type="match status" value="1"/>
</dbReference>
<evidence type="ECO:0000256" key="10">
    <source>
        <dbReference type="ARBA" id="ARBA00023136"/>
    </source>
</evidence>
<dbReference type="GO" id="GO:0012501">
    <property type="term" value="P:programmed cell death"/>
    <property type="evidence" value="ECO:0007669"/>
    <property type="project" value="UniProtKB-KW"/>
</dbReference>
<feature type="domain" description="Gasdermin PUB" evidence="16">
    <location>
        <begin position="229"/>
        <end position="354"/>
    </location>
</feature>
<keyword evidence="6" id="KW-0963">Cytoplasm</keyword>
<dbReference type="InterPro" id="IPR007273">
    <property type="entry name" value="SCAMP"/>
</dbReference>
<evidence type="ECO:0000256" key="11">
    <source>
        <dbReference type="ARBA" id="ARBA00023139"/>
    </source>
</evidence>
<comment type="subcellular location">
    <subcellularLocation>
        <location evidence="2">Cell membrane</location>
        <topology evidence="2">Multi-pass membrane protein</topology>
    </subcellularLocation>
    <subcellularLocation>
        <location evidence="1">Cytoplasm</location>
    </subcellularLocation>
    <subcellularLocation>
        <location evidence="13">Membrane</location>
        <topology evidence="13">Multi-pass membrane protein</topology>
    </subcellularLocation>
</comment>
<comment type="caution">
    <text evidence="17">The sequence shown here is derived from an EMBL/GenBank/DDBJ whole genome shotgun (WGS) entry which is preliminary data.</text>
</comment>
<evidence type="ECO:0000256" key="7">
    <source>
        <dbReference type="ARBA" id="ARBA00022590"/>
    </source>
</evidence>
<evidence type="ECO:0000259" key="15">
    <source>
        <dbReference type="Pfam" id="PF04598"/>
    </source>
</evidence>
<dbReference type="EMBL" id="JAKZEL010000020">
    <property type="protein sequence ID" value="KAI4533536.1"/>
    <property type="molecule type" value="Genomic_DNA"/>
</dbReference>
<evidence type="ECO:0000256" key="1">
    <source>
        <dbReference type="ARBA" id="ARBA00004496"/>
    </source>
</evidence>
<keyword evidence="11" id="KW-0564">Palmitate</keyword>
<keyword evidence="18" id="KW-1185">Reference proteome</keyword>
<feature type="transmembrane region" description="Helical" evidence="13">
    <location>
        <begin position="457"/>
        <end position="479"/>
    </location>
</feature>
<dbReference type="AlphaFoldDB" id="A0AAD4TVI2"/>
<keyword evidence="9 13" id="KW-1133">Transmembrane helix</keyword>
<keyword evidence="7" id="KW-1210">Necrosis</keyword>
<gene>
    <name evidence="17" type="ORF">MG293_016555</name>
</gene>
<feature type="transmembrane region" description="Helical" evidence="13">
    <location>
        <begin position="368"/>
        <end position="389"/>
    </location>
</feature>
<dbReference type="Proteomes" id="UP001214576">
    <property type="component" value="Unassembled WGS sequence"/>
</dbReference>
<keyword evidence="8 13" id="KW-0812">Transmembrane</keyword>
<evidence type="ECO:0000256" key="6">
    <source>
        <dbReference type="ARBA" id="ARBA00022490"/>
    </source>
</evidence>
<dbReference type="GO" id="GO:0015031">
    <property type="term" value="P:protein transport"/>
    <property type="evidence" value="ECO:0007669"/>
    <property type="project" value="InterPro"/>
</dbReference>
<evidence type="ECO:0000313" key="17">
    <source>
        <dbReference type="EMBL" id="KAI4533536.1"/>
    </source>
</evidence>
<evidence type="ECO:0000256" key="14">
    <source>
        <dbReference type="SAM" id="Coils"/>
    </source>
</evidence>
<dbReference type="GO" id="GO:0055038">
    <property type="term" value="C:recycling endosome membrane"/>
    <property type="evidence" value="ECO:0007669"/>
    <property type="project" value="TreeGrafter"/>
</dbReference>
<protein>
    <recommendedName>
        <fullName evidence="13">Secretory carrier-associated membrane protein</fullName>
        <shortName evidence="13">Secretory carrier membrane protein</shortName>
    </recommendedName>
</protein>
<dbReference type="InterPro" id="IPR040460">
    <property type="entry name" value="Gasdermin_pore"/>
</dbReference>
<dbReference type="InterPro" id="IPR041263">
    <property type="entry name" value="Gasdermin_PUB"/>
</dbReference>
<keyword evidence="12" id="KW-0449">Lipoprotein</keyword>
<comment type="caution">
    <text evidence="13">Lacks conserved residue(s) required for the propagation of feature annotation.</text>
</comment>
<dbReference type="Pfam" id="PF04144">
    <property type="entry name" value="SCAMP"/>
    <property type="match status" value="1"/>
</dbReference>
<name>A0AAD4TVI2_OVIAM</name>
<evidence type="ECO:0000259" key="16">
    <source>
        <dbReference type="Pfam" id="PF17708"/>
    </source>
</evidence>
<evidence type="ECO:0000256" key="2">
    <source>
        <dbReference type="ARBA" id="ARBA00004651"/>
    </source>
</evidence>
<feature type="transmembrane region" description="Helical" evidence="13">
    <location>
        <begin position="559"/>
        <end position="583"/>
    </location>
</feature>
<organism evidence="17 18">
    <name type="scientific">Ovis ammon polii</name>
    <dbReference type="NCBI Taxonomy" id="230172"/>
    <lineage>
        <taxon>Eukaryota</taxon>
        <taxon>Metazoa</taxon>
        <taxon>Chordata</taxon>
        <taxon>Craniata</taxon>
        <taxon>Vertebrata</taxon>
        <taxon>Euteleostomi</taxon>
        <taxon>Mammalia</taxon>
        <taxon>Eutheria</taxon>
        <taxon>Laurasiatheria</taxon>
        <taxon>Artiodactyla</taxon>
        <taxon>Ruminantia</taxon>
        <taxon>Pecora</taxon>
        <taxon>Bovidae</taxon>
        <taxon>Caprinae</taxon>
        <taxon>Ovis</taxon>
    </lineage>
</organism>
<keyword evidence="10 13" id="KW-0472">Membrane</keyword>
<evidence type="ECO:0000256" key="5">
    <source>
        <dbReference type="ARBA" id="ARBA00022475"/>
    </source>
</evidence>
<evidence type="ECO:0000256" key="4">
    <source>
        <dbReference type="ARBA" id="ARBA00022452"/>
    </source>
</evidence>
<feature type="domain" description="Gasdermin pore forming" evidence="15">
    <location>
        <begin position="5"/>
        <end position="219"/>
    </location>
</feature>